<dbReference type="EMBL" id="CP014578">
    <property type="protein sequence ID" value="ANB72470.1"/>
    <property type="molecule type" value="Genomic_DNA"/>
</dbReference>
<gene>
    <name evidence="1" type="ORF">AYM40_08920</name>
</gene>
<dbReference type="Proteomes" id="UP000076852">
    <property type="component" value="Chromosome 1"/>
</dbReference>
<dbReference type="AlphaFoldDB" id="A0A160FJF4"/>
<organism evidence="1 2">
    <name type="scientific">Paraburkholderia phytofirmans OLGA172</name>
    <dbReference type="NCBI Taxonomy" id="1417228"/>
    <lineage>
        <taxon>Bacteria</taxon>
        <taxon>Pseudomonadati</taxon>
        <taxon>Pseudomonadota</taxon>
        <taxon>Betaproteobacteria</taxon>
        <taxon>Burkholderiales</taxon>
        <taxon>Burkholderiaceae</taxon>
        <taxon>Paraburkholderia</taxon>
    </lineage>
</organism>
<accession>A0A160FJF4</accession>
<name>A0A160FJF4_9BURK</name>
<protein>
    <recommendedName>
        <fullName evidence="3">Lipoprotein</fullName>
    </recommendedName>
</protein>
<evidence type="ECO:0000313" key="1">
    <source>
        <dbReference type="EMBL" id="ANB72470.1"/>
    </source>
</evidence>
<reference evidence="1 2" key="1">
    <citation type="journal article" date="2016" name="Gene">
        <title>PacBio SMRT assembly of a complex multi-replicon genome reveals chlorocatechol degradative operon in a region of genome plasticity.</title>
        <authorList>
            <person name="Ricker N."/>
            <person name="Shen S.Y."/>
            <person name="Goordial J."/>
            <person name="Jin S."/>
            <person name="Fulthorpe R.R."/>
        </authorList>
    </citation>
    <scope>NUCLEOTIDE SEQUENCE [LARGE SCALE GENOMIC DNA]</scope>
    <source>
        <strain evidence="1 2">OLGA172</strain>
    </source>
</reference>
<sequence>MPHRFQLFEKIAFSLVCWSAAACSAFIAYERCPDIKVVLHVGEEALRASGQYSFVCATPVADTCAQLPAS</sequence>
<evidence type="ECO:0008006" key="3">
    <source>
        <dbReference type="Google" id="ProtNLM"/>
    </source>
</evidence>
<proteinExistence type="predicted"/>
<dbReference type="KEGG" id="buz:AYM40_08920"/>
<dbReference type="OrthoDB" id="9009429at2"/>
<keyword evidence="2" id="KW-1185">Reference proteome</keyword>
<dbReference type="PROSITE" id="PS51257">
    <property type="entry name" value="PROKAR_LIPOPROTEIN"/>
    <property type="match status" value="1"/>
</dbReference>
<evidence type="ECO:0000313" key="2">
    <source>
        <dbReference type="Proteomes" id="UP000076852"/>
    </source>
</evidence>